<feature type="domain" description="MSL3 chromodomain-like" evidence="8">
    <location>
        <begin position="80"/>
        <end position="116"/>
    </location>
</feature>
<evidence type="ECO:0000313" key="9">
    <source>
        <dbReference type="EMBL" id="CAG9291448.1"/>
    </source>
</evidence>
<dbReference type="GO" id="GO:0006325">
    <property type="term" value="P:chromatin organization"/>
    <property type="evidence" value="ECO:0007669"/>
    <property type="project" value="UniProtKB-KW"/>
</dbReference>
<dbReference type="GO" id="GO:0006355">
    <property type="term" value="P:regulation of DNA-templated transcription"/>
    <property type="evidence" value="ECO:0007669"/>
    <property type="project" value="InterPro"/>
</dbReference>
<organism evidence="9">
    <name type="scientific">Phaeodactylum tricornutum</name>
    <name type="common">Diatom</name>
    <dbReference type="NCBI Taxonomy" id="2850"/>
    <lineage>
        <taxon>Eukaryota</taxon>
        <taxon>Sar</taxon>
        <taxon>Stramenopiles</taxon>
        <taxon>Ochrophyta</taxon>
        <taxon>Bacillariophyta</taxon>
        <taxon>Bacillariophyceae</taxon>
        <taxon>Bacillariophycidae</taxon>
        <taxon>Naviculales</taxon>
        <taxon>Phaeodactylaceae</taxon>
        <taxon>Phaeodactylum</taxon>
    </lineage>
</organism>
<protein>
    <recommendedName>
        <fullName evidence="10">Chromatin modification-related protein EAF3</fullName>
    </recommendedName>
</protein>
<name>A0A8J9X6K7_PHATR</name>
<reference evidence="9" key="1">
    <citation type="submission" date="2022-02" db="EMBL/GenBank/DDBJ databases">
        <authorList>
            <person name="Giguere J D."/>
        </authorList>
    </citation>
    <scope>NUCLEOTIDE SEQUENCE</scope>
    <source>
        <strain evidence="9">CCAP 1055/1</strain>
    </source>
</reference>
<sequence length="444" mass="50582">MTSTGFSPMKLDDQENTNSDASDSSWMPPFHVDQRVFAQDQARETGLFYPGIVRQARRSSTETVPSLQQDQGSTEIEKPVHTWSFLIHYLGWNARWDQWVSPDRILADTPENKELVDAQQKKHAASTTTVPPVAQRPTSVDKENSTAAATTTSCRKRKKERTGNGSNSNSNKRKSTLSHVFEFSEICELPFTLKTVLVDEWEQISRVPPDECLATTPVVRSLHVLPAPVTIRQVLNHFSRRQISHIRKREKAKQLLSDDDISKHEKSGVSDAGKASVQNTISTDITTEQVRDFCKGLTDLFQEALPKILLYPHERPQFENLKRNEELMEQHKEWVDVYGCEYLLRLYLRLPALLQVESASQSPWMAPLLVELLVLLQKNRQACFKSNATSYRIARRSEWLEWEQRAYPIRDRKTTTATADDAVTSKAKGEATVPSTDEMDISNQ</sequence>
<keyword evidence="5" id="KW-0539">Nucleus</keyword>
<comment type="subcellular location">
    <subcellularLocation>
        <location evidence="1">Nucleus</location>
    </subcellularLocation>
</comment>
<dbReference type="GO" id="GO:0005634">
    <property type="term" value="C:nucleus"/>
    <property type="evidence" value="ECO:0007669"/>
    <property type="project" value="UniProtKB-SubCell"/>
</dbReference>
<accession>A0A8J9X6K7</accession>
<evidence type="ECO:0000256" key="1">
    <source>
        <dbReference type="ARBA" id="ARBA00004123"/>
    </source>
</evidence>
<feature type="compositionally biased region" description="Polar residues" evidence="6">
    <location>
        <begin position="16"/>
        <end position="25"/>
    </location>
</feature>
<keyword evidence="4" id="KW-0804">Transcription</keyword>
<dbReference type="InterPro" id="IPR053820">
    <property type="entry name" value="MSL3_chromo-like"/>
</dbReference>
<dbReference type="PANTHER" id="PTHR10880">
    <property type="entry name" value="MORTALITY FACTOR 4-LIKE PROTEIN"/>
    <property type="match status" value="1"/>
</dbReference>
<evidence type="ECO:0000256" key="2">
    <source>
        <dbReference type="ARBA" id="ARBA00022853"/>
    </source>
</evidence>
<dbReference type="Pfam" id="PF05712">
    <property type="entry name" value="MRG"/>
    <property type="match status" value="1"/>
</dbReference>
<feature type="region of interest" description="Disordered" evidence="6">
    <location>
        <begin position="114"/>
        <end position="174"/>
    </location>
</feature>
<evidence type="ECO:0000256" key="3">
    <source>
        <dbReference type="ARBA" id="ARBA00023015"/>
    </source>
</evidence>
<dbReference type="Proteomes" id="UP000836788">
    <property type="component" value="Chromosome 6"/>
</dbReference>
<keyword evidence="2" id="KW-0156">Chromatin regulator</keyword>
<dbReference type="SUPFAM" id="SSF54160">
    <property type="entry name" value="Chromo domain-like"/>
    <property type="match status" value="1"/>
</dbReference>
<dbReference type="InterPro" id="IPR026541">
    <property type="entry name" value="MRG_dom"/>
</dbReference>
<feature type="compositionally biased region" description="Low complexity" evidence="6">
    <location>
        <begin position="415"/>
        <end position="426"/>
    </location>
</feature>
<keyword evidence="3" id="KW-0805">Transcription regulation</keyword>
<dbReference type="InterPro" id="IPR016197">
    <property type="entry name" value="Chromo-like_dom_sf"/>
</dbReference>
<evidence type="ECO:0000256" key="6">
    <source>
        <dbReference type="SAM" id="MobiDB-lite"/>
    </source>
</evidence>
<dbReference type="GO" id="GO:0000123">
    <property type="term" value="C:histone acetyltransferase complex"/>
    <property type="evidence" value="ECO:0007669"/>
    <property type="project" value="TreeGrafter"/>
</dbReference>
<dbReference type="Gene3D" id="2.30.30.140">
    <property type="match status" value="1"/>
</dbReference>
<dbReference type="PROSITE" id="PS51640">
    <property type="entry name" value="MRG"/>
    <property type="match status" value="1"/>
</dbReference>
<proteinExistence type="predicted"/>
<dbReference type="InterPro" id="IPR008676">
    <property type="entry name" value="MRG"/>
</dbReference>
<gene>
    <name evidence="9" type="ORF">PTTT1_LOCUS47561</name>
</gene>
<evidence type="ECO:0000259" key="8">
    <source>
        <dbReference type="Pfam" id="PF22732"/>
    </source>
</evidence>
<feature type="region of interest" description="Disordered" evidence="6">
    <location>
        <begin position="1"/>
        <end position="27"/>
    </location>
</feature>
<dbReference type="Pfam" id="PF22732">
    <property type="entry name" value="MSL3_chromo-like"/>
    <property type="match status" value="1"/>
</dbReference>
<evidence type="ECO:0000256" key="4">
    <source>
        <dbReference type="ARBA" id="ARBA00023163"/>
    </source>
</evidence>
<evidence type="ECO:0000256" key="5">
    <source>
        <dbReference type="ARBA" id="ARBA00023242"/>
    </source>
</evidence>
<dbReference type="EMBL" id="OU594947">
    <property type="protein sequence ID" value="CAG9291448.1"/>
    <property type="molecule type" value="Genomic_DNA"/>
</dbReference>
<dbReference type="InterPro" id="IPR038217">
    <property type="entry name" value="MRG_C_sf"/>
</dbReference>
<feature type="region of interest" description="Disordered" evidence="6">
    <location>
        <begin position="413"/>
        <end position="444"/>
    </location>
</feature>
<evidence type="ECO:0008006" key="10">
    <source>
        <dbReference type="Google" id="ProtNLM"/>
    </source>
</evidence>
<dbReference type="AlphaFoldDB" id="A0A8J9X6K7"/>
<dbReference type="Gene3D" id="1.10.274.30">
    <property type="entry name" value="MRG domain"/>
    <property type="match status" value="1"/>
</dbReference>
<feature type="domain" description="MRG" evidence="7">
    <location>
        <begin position="178"/>
        <end position="385"/>
    </location>
</feature>
<dbReference type="PANTHER" id="PTHR10880:SF15">
    <property type="entry name" value="MSL COMPLEX SUBUNIT 3"/>
    <property type="match status" value="1"/>
</dbReference>
<evidence type="ECO:0000259" key="7">
    <source>
        <dbReference type="Pfam" id="PF05712"/>
    </source>
</evidence>